<evidence type="ECO:0000256" key="1">
    <source>
        <dbReference type="ARBA" id="ARBA00004496"/>
    </source>
</evidence>
<gene>
    <name evidence="5" type="ORF">ACHAWU_002145</name>
</gene>
<dbReference type="SUPFAM" id="SSF49764">
    <property type="entry name" value="HSP20-like chaperones"/>
    <property type="match status" value="1"/>
</dbReference>
<feature type="region of interest" description="Disordered" evidence="3">
    <location>
        <begin position="1"/>
        <end position="28"/>
    </location>
</feature>
<dbReference type="Gene3D" id="2.60.40.790">
    <property type="match status" value="1"/>
</dbReference>
<accession>A0ABD3MDG2</accession>
<comment type="caution">
    <text evidence="5">The sequence shown here is derived from an EMBL/GenBank/DDBJ whole genome shotgun (WGS) entry which is preliminary data.</text>
</comment>
<dbReference type="PROSITE" id="PS51203">
    <property type="entry name" value="CS"/>
    <property type="match status" value="1"/>
</dbReference>
<evidence type="ECO:0000259" key="4">
    <source>
        <dbReference type="PROSITE" id="PS51203"/>
    </source>
</evidence>
<organism evidence="5 6">
    <name type="scientific">Discostella pseudostelligera</name>
    <dbReference type="NCBI Taxonomy" id="259834"/>
    <lineage>
        <taxon>Eukaryota</taxon>
        <taxon>Sar</taxon>
        <taxon>Stramenopiles</taxon>
        <taxon>Ochrophyta</taxon>
        <taxon>Bacillariophyta</taxon>
        <taxon>Coscinodiscophyceae</taxon>
        <taxon>Thalassiosirophycidae</taxon>
        <taxon>Stephanodiscales</taxon>
        <taxon>Stephanodiscaceae</taxon>
        <taxon>Discostella</taxon>
    </lineage>
</organism>
<evidence type="ECO:0000256" key="2">
    <source>
        <dbReference type="ARBA" id="ARBA00022490"/>
    </source>
</evidence>
<dbReference type="InterPro" id="IPR008978">
    <property type="entry name" value="HSP20-like_chaperone"/>
</dbReference>
<evidence type="ECO:0000313" key="6">
    <source>
        <dbReference type="Proteomes" id="UP001530293"/>
    </source>
</evidence>
<sequence>MSEDAKNPDNMTPNEREQWLRDRGVHIETPSDRRRTESIFANMENIRPLSIVEQVQRLSIGTGSDGDGINFVFIPHDTSRDITTLTLPNRLVEALGPTGDVLPTYVKSYFADGKPIDGALLQDQALKQNLIGGDLDKFASAAAAETGEDSLATTKLTPSALASATASGSVETFPLVRPSSTNHNQGVYIYLDEVGQLKKLPNNLRASSLAQKCGYYPAPNFYGDVFVGRVSSKPVLHNIDIKREDILDTTKEWMVRATHENVEWQKALNEVTGRTGESQPNHAGTEGVAVHVQGNMCSYSWMQNDEEVEIIISLKKKVEDGMKVDKTSIKVDFQPRKVIVKCNNESILEVQLYSKLDVDGCTWTLDKESLVITCEKASQGEIWPRLELSG</sequence>
<evidence type="ECO:0000256" key="3">
    <source>
        <dbReference type="SAM" id="MobiDB-lite"/>
    </source>
</evidence>
<feature type="compositionally biased region" description="Basic and acidic residues" evidence="3">
    <location>
        <begin position="14"/>
        <end position="28"/>
    </location>
</feature>
<dbReference type="Proteomes" id="UP001530293">
    <property type="component" value="Unassembled WGS sequence"/>
</dbReference>
<dbReference type="GO" id="GO:0005737">
    <property type="term" value="C:cytoplasm"/>
    <property type="evidence" value="ECO:0007669"/>
    <property type="project" value="UniProtKB-SubCell"/>
</dbReference>
<feature type="domain" description="CS" evidence="4">
    <location>
        <begin position="294"/>
        <end position="387"/>
    </location>
</feature>
<dbReference type="EMBL" id="JALLBG020000143">
    <property type="protein sequence ID" value="KAL3762049.1"/>
    <property type="molecule type" value="Genomic_DNA"/>
</dbReference>
<keyword evidence="2" id="KW-0963">Cytoplasm</keyword>
<dbReference type="PANTHER" id="PTHR12356">
    <property type="entry name" value="NUCLEAR MOVEMENT PROTEIN NUDC"/>
    <property type="match status" value="1"/>
</dbReference>
<dbReference type="InterPro" id="IPR037898">
    <property type="entry name" value="NudC_fam"/>
</dbReference>
<keyword evidence="6" id="KW-1185">Reference proteome</keyword>
<dbReference type="AlphaFoldDB" id="A0ABD3MDG2"/>
<dbReference type="CDD" id="cd06467">
    <property type="entry name" value="p23_NUDC_like"/>
    <property type="match status" value="1"/>
</dbReference>
<protein>
    <recommendedName>
        <fullName evidence="4">CS domain-containing protein</fullName>
    </recommendedName>
</protein>
<dbReference type="InterPro" id="IPR007052">
    <property type="entry name" value="CS_dom"/>
</dbReference>
<name>A0ABD3MDG2_9STRA</name>
<comment type="subcellular location">
    <subcellularLocation>
        <location evidence="1">Cytoplasm</location>
    </subcellularLocation>
</comment>
<reference evidence="5 6" key="1">
    <citation type="submission" date="2024-10" db="EMBL/GenBank/DDBJ databases">
        <title>Updated reference genomes for cyclostephanoid diatoms.</title>
        <authorList>
            <person name="Roberts W.R."/>
            <person name="Alverson A.J."/>
        </authorList>
    </citation>
    <scope>NUCLEOTIDE SEQUENCE [LARGE SCALE GENOMIC DNA]</scope>
    <source>
        <strain evidence="5 6">AJA232-27</strain>
    </source>
</reference>
<evidence type="ECO:0000313" key="5">
    <source>
        <dbReference type="EMBL" id="KAL3762049.1"/>
    </source>
</evidence>
<dbReference type="Pfam" id="PF04969">
    <property type="entry name" value="CS"/>
    <property type="match status" value="1"/>
</dbReference>
<dbReference type="PANTHER" id="PTHR12356:SF3">
    <property type="entry name" value="NUCLEAR MIGRATION PROTEIN NUDC"/>
    <property type="match status" value="1"/>
</dbReference>
<proteinExistence type="predicted"/>